<feature type="domain" description="N-acetylmuramoyl-L-alanine amidase" evidence="5">
    <location>
        <begin position="54"/>
        <end position="231"/>
    </location>
</feature>
<dbReference type="GO" id="GO:0009254">
    <property type="term" value="P:peptidoglycan turnover"/>
    <property type="evidence" value="ECO:0007669"/>
    <property type="project" value="TreeGrafter"/>
</dbReference>
<dbReference type="InterPro" id="IPR051206">
    <property type="entry name" value="NAMLAA_amidase_2"/>
</dbReference>
<dbReference type="PANTHER" id="PTHR30417">
    <property type="entry name" value="N-ACETYLMURAMOYL-L-ALANINE AMIDASE AMID"/>
    <property type="match status" value="1"/>
</dbReference>
<dbReference type="GO" id="GO:0008745">
    <property type="term" value="F:N-acetylmuramoyl-L-alanine amidase activity"/>
    <property type="evidence" value="ECO:0007669"/>
    <property type="project" value="UniProtKB-EC"/>
</dbReference>
<reference evidence="6 7" key="1">
    <citation type="journal article" date="2007" name="J. Bacteriol.">
        <title>The complete genome sequence of Roseobacter denitrificans reveals a mixotrophic rather than photosynthetic metabolism.</title>
        <authorList>
            <person name="Swingley W.D."/>
            <person name="Sadekar S."/>
            <person name="Mastrian S.D."/>
            <person name="Matthies H.J."/>
            <person name="Hao J."/>
            <person name="Ramos H."/>
            <person name="Acharya C.R."/>
            <person name="Conrad A.L."/>
            <person name="Taylor H.L."/>
            <person name="Dejesa L.C."/>
            <person name="Shah M.K."/>
            <person name="O'huallachain M.E."/>
            <person name="Lince M.T."/>
            <person name="Blankenship R.E."/>
            <person name="Beatty J.T."/>
            <person name="Touchman J.W."/>
        </authorList>
    </citation>
    <scope>NUCLEOTIDE SEQUENCE [LARGE SCALE GENOMIC DNA]</scope>
    <source>
        <strain evidence="7">ATCC 33942 / OCh 114</strain>
    </source>
</reference>
<proteinExistence type="predicted"/>
<gene>
    <name evidence="6" type="primary">ampD</name>
    <name evidence="6" type="ordered locus">RD1_4147</name>
</gene>
<evidence type="ECO:0000256" key="2">
    <source>
        <dbReference type="ARBA" id="ARBA00011901"/>
    </source>
</evidence>
<name>Q160K6_ROSDO</name>
<evidence type="ECO:0000313" key="7">
    <source>
        <dbReference type="Proteomes" id="UP000007029"/>
    </source>
</evidence>
<dbReference type="InterPro" id="IPR002502">
    <property type="entry name" value="Amidase_domain"/>
</dbReference>
<dbReference type="EC" id="3.5.1.28" evidence="2"/>
<dbReference type="Proteomes" id="UP000007029">
    <property type="component" value="Chromosome"/>
</dbReference>
<dbReference type="STRING" id="375451.RD1_4147"/>
<comment type="catalytic activity">
    <reaction evidence="1">
        <text>Hydrolyzes the link between N-acetylmuramoyl residues and L-amino acid residues in certain cell-wall glycopeptides.</text>
        <dbReference type="EC" id="3.5.1.28"/>
    </reaction>
</comment>
<dbReference type="Gene3D" id="3.40.80.10">
    <property type="entry name" value="Peptidoglycan recognition protein-like"/>
    <property type="match status" value="1"/>
</dbReference>
<organism evidence="6 7">
    <name type="scientific">Roseobacter denitrificans (strain ATCC 33942 / OCh 114)</name>
    <name type="common">Erythrobacter sp. (strain OCh 114)</name>
    <name type="synonym">Roseobacter denitrificans</name>
    <dbReference type="NCBI Taxonomy" id="375451"/>
    <lineage>
        <taxon>Bacteria</taxon>
        <taxon>Pseudomonadati</taxon>
        <taxon>Pseudomonadota</taxon>
        <taxon>Alphaproteobacteria</taxon>
        <taxon>Rhodobacterales</taxon>
        <taxon>Roseobacteraceae</taxon>
        <taxon>Roseobacter</taxon>
    </lineage>
</organism>
<dbReference type="SUPFAM" id="SSF55846">
    <property type="entry name" value="N-acetylmuramoyl-L-alanine amidase-like"/>
    <property type="match status" value="1"/>
</dbReference>
<evidence type="ECO:0000256" key="1">
    <source>
        <dbReference type="ARBA" id="ARBA00001561"/>
    </source>
</evidence>
<dbReference type="PANTHER" id="PTHR30417:SF1">
    <property type="entry name" value="N-ACETYLMURAMOYL-L-ALANINE AMIDASE AMID"/>
    <property type="match status" value="1"/>
</dbReference>
<dbReference type="AlphaFoldDB" id="Q160K6"/>
<keyword evidence="3" id="KW-0378">Hydrolase</keyword>
<sequence>MRCWRRDALPCRLYFEFSRFRLKVAHHLDTFLQFQRCIMLSISNDFADSATRITSLGAGNPMTPTRIVVHYTAGSSLSGAVNALKSRGLSYNVLVDLDGSLHQARAFNRRAGHAGRSNFKATSGLKNQSSLNGSTIAISLVNLGFHEHFSGGHWWYARSKGKLRGPKVVDVEANKMSSIYNPGLVMHWVPYTDAQVASCEALIEALVAKYPSITEIVGHDDVSINAKLDPGPALPTQAWREKFNMQGDLGLEAAVNSPDGTLNMRDRPAYLGGRVVKVLSQGDKVHIRSVAYSSGRSSAALINSSGRALTGWASVDVQGDNKHHGFVYMGYLTKTPLHADYARKLLEGAAVF</sequence>
<evidence type="ECO:0000256" key="3">
    <source>
        <dbReference type="ARBA" id="ARBA00022801"/>
    </source>
</evidence>
<evidence type="ECO:0000313" key="6">
    <source>
        <dbReference type="EMBL" id="ABG33587.1"/>
    </source>
</evidence>
<dbReference type="CDD" id="cd06583">
    <property type="entry name" value="PGRP"/>
    <property type="match status" value="1"/>
</dbReference>
<dbReference type="SMART" id="SM00644">
    <property type="entry name" value="Ami_2"/>
    <property type="match status" value="1"/>
</dbReference>
<dbReference type="GO" id="GO:0071555">
    <property type="term" value="P:cell wall organization"/>
    <property type="evidence" value="ECO:0007669"/>
    <property type="project" value="UniProtKB-KW"/>
</dbReference>
<accession>Q160K6</accession>
<keyword evidence="7" id="KW-1185">Reference proteome</keyword>
<dbReference type="KEGG" id="rde:RD1_4147"/>
<dbReference type="HOGENOM" id="CLU_885309_0_0_5"/>
<dbReference type="Pfam" id="PF01510">
    <property type="entry name" value="Amidase_2"/>
    <property type="match status" value="1"/>
</dbReference>
<dbReference type="GO" id="GO:0009253">
    <property type="term" value="P:peptidoglycan catabolic process"/>
    <property type="evidence" value="ECO:0007669"/>
    <property type="project" value="InterPro"/>
</dbReference>
<dbReference type="InterPro" id="IPR036505">
    <property type="entry name" value="Amidase/PGRP_sf"/>
</dbReference>
<protein>
    <recommendedName>
        <fullName evidence="2">N-acetylmuramoyl-L-alanine amidase</fullName>
        <ecNumber evidence="2">3.5.1.28</ecNumber>
    </recommendedName>
</protein>
<dbReference type="eggNOG" id="COG3023">
    <property type="taxonomic scope" value="Bacteria"/>
</dbReference>
<evidence type="ECO:0000256" key="4">
    <source>
        <dbReference type="ARBA" id="ARBA00023316"/>
    </source>
</evidence>
<keyword evidence="4" id="KW-0961">Cell wall biogenesis/degradation</keyword>
<dbReference type="EMBL" id="CP000362">
    <property type="protein sequence ID" value="ABG33587.1"/>
    <property type="molecule type" value="Genomic_DNA"/>
</dbReference>
<evidence type="ECO:0000259" key="5">
    <source>
        <dbReference type="SMART" id="SM00644"/>
    </source>
</evidence>